<accession>A0A6L7I545</accession>
<dbReference type="AlphaFoldDB" id="A0A6L7I545"/>
<dbReference type="SUPFAM" id="SSF48403">
    <property type="entry name" value="Ankyrin repeat"/>
    <property type="match status" value="1"/>
</dbReference>
<dbReference type="EMBL" id="WRPA01000020">
    <property type="protein sequence ID" value="MXR70488.1"/>
    <property type="molecule type" value="Genomic_DNA"/>
</dbReference>
<dbReference type="InterPro" id="IPR036770">
    <property type="entry name" value="Ankyrin_rpt-contain_sf"/>
</dbReference>
<evidence type="ECO:0000313" key="2">
    <source>
        <dbReference type="Proteomes" id="UP000474778"/>
    </source>
</evidence>
<name>A0A6L7I545_9GAMM</name>
<evidence type="ECO:0008006" key="3">
    <source>
        <dbReference type="Google" id="ProtNLM"/>
    </source>
</evidence>
<organism evidence="1 2">
    <name type="scientific">Shewanella insulae</name>
    <dbReference type="NCBI Taxonomy" id="2681496"/>
    <lineage>
        <taxon>Bacteria</taxon>
        <taxon>Pseudomonadati</taxon>
        <taxon>Pseudomonadota</taxon>
        <taxon>Gammaproteobacteria</taxon>
        <taxon>Alteromonadales</taxon>
        <taxon>Shewanellaceae</taxon>
        <taxon>Shewanella</taxon>
    </lineage>
</organism>
<dbReference type="Proteomes" id="UP000474778">
    <property type="component" value="Unassembled WGS sequence"/>
</dbReference>
<evidence type="ECO:0000313" key="1">
    <source>
        <dbReference type="EMBL" id="MXR70488.1"/>
    </source>
</evidence>
<keyword evidence="2" id="KW-1185">Reference proteome</keyword>
<reference evidence="1 2" key="1">
    <citation type="submission" date="2019-12" db="EMBL/GenBank/DDBJ databases">
        <title>Shewanella insulae sp. nov., isolated from a tidal flat.</title>
        <authorList>
            <person name="Yoon J.-H."/>
        </authorList>
    </citation>
    <scope>NUCLEOTIDE SEQUENCE [LARGE SCALE GENOMIC DNA]</scope>
    <source>
        <strain evidence="1 2">JBTF-M18</strain>
    </source>
</reference>
<protein>
    <recommendedName>
        <fullName evidence="3">Ankyrin repeat domain-containing protein</fullName>
    </recommendedName>
</protein>
<comment type="caution">
    <text evidence="1">The sequence shown here is derived from an EMBL/GenBank/DDBJ whole genome shotgun (WGS) entry which is preliminary data.</text>
</comment>
<sequence>MKKFFVAIILCMAFILYWQTRDRSLIVPIQAADTPNAPIDTSANKAPDTSSHSKVLNELNYADCRNTLKSAKALKQKWAGQQDWDKLLEQGHSIDDITLAMAHFLNTNFAASWRAKQLKHNAQLSLVNRSLSEQVKALIPDLPNFVRVEQAVPQPQLKNIAELNQEEALALLESTEISIDDLNWLLKQESLPQTLLLKALNQIEDVNALLGYGITQNETLHLIDTAAFHGRHQVVSALLNKGSQLTNDPYLGTTMEYALAGLDDRFRMNKLSDDEVFKRQIEIIRLLQSLGSPANFISNTEQSVKGFFPRHFYSFDAQQIAFLQQTHDLALAQILPKQGLKFDKQSALMQALEKELAEQLTTIASESERNQCTKIVTRVDQEWQPRDLNFFTTKLTDEGKTVTRETLNEIDPILADCFSKSAPNTLPVSYLHNRELEDKVYGFAHENKISEAIRVLEEAQLNEAEYRHFFYQLLGYDPAYFVPLQTSRLHQDRLSYSLLYDSTRGRTIDVIAQGIDIDELDYSGKSLLDIAIEREDLQLLKYLISQHIRYPNRVVGRDPLYLLLDTSDHRFNPDQLMTYLPHIMSLEPPIQPAHLRQMALLRLKYTKLYADMTAQFPQLIAPEDAPLPPATCLYY</sequence>
<gene>
    <name evidence="1" type="ORF">GNT65_17680</name>
</gene>
<dbReference type="RefSeq" id="WP_160798514.1">
    <property type="nucleotide sequence ID" value="NZ_WRPA01000020.1"/>
</dbReference>
<proteinExistence type="predicted"/>